<dbReference type="GO" id="GO:0006313">
    <property type="term" value="P:DNA transposition"/>
    <property type="evidence" value="ECO:0007669"/>
    <property type="project" value="InterPro"/>
</dbReference>
<dbReference type="SMART" id="SM01321">
    <property type="entry name" value="Y1_Tnp"/>
    <property type="match status" value="1"/>
</dbReference>
<sequence length="252" mass="29828">MTRANRYFTSGNIWHIVHRCHKKEFLLKFKRDRDRWKHWLFEAKKRFGLSILNYTITSNHIHLLVEDSTHQSIAKSMQLIAGRTAQEFNYRKKRKGAYWDDRYHATAIDTDRYLMQCLVYIDLNMVRAGVVDHPKNWFHGGYFELQNPSKRYRLINTNRLCQLLSLDNEDDLRMSRATWVDDALKRNKVYKEEKWTKSLAVGGLEFTEGFVESLGMKGQNREIKLVDDACVVKEPSATYSSFFDTEKTSLSR</sequence>
<dbReference type="Pfam" id="PF01797">
    <property type="entry name" value="Y1_Tnp"/>
    <property type="match status" value="1"/>
</dbReference>
<gene>
    <name evidence="2" type="ORF">MNBD_GAMMA10-168</name>
</gene>
<dbReference type="PANTHER" id="PTHR34322">
    <property type="entry name" value="TRANSPOSASE, Y1_TNP DOMAIN-CONTAINING"/>
    <property type="match status" value="1"/>
</dbReference>
<dbReference type="EMBL" id="UOFJ01000003">
    <property type="protein sequence ID" value="VAW60575.1"/>
    <property type="molecule type" value="Genomic_DNA"/>
</dbReference>
<feature type="domain" description="Transposase IS200-like" evidence="1">
    <location>
        <begin position="9"/>
        <end position="124"/>
    </location>
</feature>
<dbReference type="GO" id="GO:0003677">
    <property type="term" value="F:DNA binding"/>
    <property type="evidence" value="ECO:0007669"/>
    <property type="project" value="InterPro"/>
</dbReference>
<evidence type="ECO:0000313" key="2">
    <source>
        <dbReference type="EMBL" id="VAW60575.1"/>
    </source>
</evidence>
<dbReference type="InterPro" id="IPR036515">
    <property type="entry name" value="Transposase_17_sf"/>
</dbReference>
<accession>A0A3B0WX33</accession>
<evidence type="ECO:0000259" key="1">
    <source>
        <dbReference type="SMART" id="SM01321"/>
    </source>
</evidence>
<organism evidence="2">
    <name type="scientific">hydrothermal vent metagenome</name>
    <dbReference type="NCBI Taxonomy" id="652676"/>
    <lineage>
        <taxon>unclassified sequences</taxon>
        <taxon>metagenomes</taxon>
        <taxon>ecological metagenomes</taxon>
    </lineage>
</organism>
<dbReference type="Gene3D" id="3.30.70.1290">
    <property type="entry name" value="Transposase IS200-like"/>
    <property type="match status" value="1"/>
</dbReference>
<dbReference type="InterPro" id="IPR002686">
    <property type="entry name" value="Transposase_17"/>
</dbReference>
<name>A0A3B0WX33_9ZZZZ</name>
<dbReference type="PANTHER" id="PTHR34322:SF2">
    <property type="entry name" value="TRANSPOSASE IS200-LIKE DOMAIN-CONTAINING PROTEIN"/>
    <property type="match status" value="1"/>
</dbReference>
<dbReference type="SUPFAM" id="SSF143422">
    <property type="entry name" value="Transposase IS200-like"/>
    <property type="match status" value="1"/>
</dbReference>
<proteinExistence type="predicted"/>
<protein>
    <submittedName>
        <fullName evidence="2">Transposase and inactivated derivatives</fullName>
    </submittedName>
</protein>
<dbReference type="GO" id="GO:0004803">
    <property type="term" value="F:transposase activity"/>
    <property type="evidence" value="ECO:0007669"/>
    <property type="project" value="InterPro"/>
</dbReference>
<reference evidence="2" key="1">
    <citation type="submission" date="2018-06" db="EMBL/GenBank/DDBJ databases">
        <authorList>
            <person name="Zhirakovskaya E."/>
        </authorList>
    </citation>
    <scope>NUCLEOTIDE SEQUENCE</scope>
</reference>
<dbReference type="AlphaFoldDB" id="A0A3B0WX33"/>